<dbReference type="PANTHER" id="PTHR43135:SF3">
    <property type="entry name" value="ALPHA-D-RIBOSE 1-METHYLPHOSPHONATE 5-TRIPHOSPHATE DIPHOSPHATASE"/>
    <property type="match status" value="1"/>
</dbReference>
<dbReference type="CDD" id="cd01299">
    <property type="entry name" value="Met_dep_hydrolase_A"/>
    <property type="match status" value="1"/>
</dbReference>
<dbReference type="InterPro" id="IPR057744">
    <property type="entry name" value="OTAase-like"/>
</dbReference>
<evidence type="ECO:0000259" key="1">
    <source>
        <dbReference type="Pfam" id="PF01979"/>
    </source>
</evidence>
<evidence type="ECO:0000313" key="3">
    <source>
        <dbReference type="Proteomes" id="UP001501509"/>
    </source>
</evidence>
<organism evidence="2 3">
    <name type="scientific">Actinomadura fulvescens</name>
    <dbReference type="NCBI Taxonomy" id="46160"/>
    <lineage>
        <taxon>Bacteria</taxon>
        <taxon>Bacillati</taxon>
        <taxon>Actinomycetota</taxon>
        <taxon>Actinomycetes</taxon>
        <taxon>Streptosporangiales</taxon>
        <taxon>Thermomonosporaceae</taxon>
        <taxon>Actinomadura</taxon>
    </lineage>
</organism>
<dbReference type="InterPro" id="IPR032466">
    <property type="entry name" value="Metal_Hydrolase"/>
</dbReference>
<dbReference type="Gene3D" id="2.30.40.10">
    <property type="entry name" value="Urease, subunit C, domain 1"/>
    <property type="match status" value="1"/>
</dbReference>
<reference evidence="2 3" key="1">
    <citation type="journal article" date="2019" name="Int. J. Syst. Evol. Microbiol.">
        <title>The Global Catalogue of Microorganisms (GCM) 10K type strain sequencing project: providing services to taxonomists for standard genome sequencing and annotation.</title>
        <authorList>
            <consortium name="The Broad Institute Genomics Platform"/>
            <consortium name="The Broad Institute Genome Sequencing Center for Infectious Disease"/>
            <person name="Wu L."/>
            <person name="Ma J."/>
        </authorList>
    </citation>
    <scope>NUCLEOTIDE SEQUENCE [LARGE SCALE GENOMIC DNA]</scope>
    <source>
        <strain evidence="2 3">JCM 6833</strain>
    </source>
</reference>
<accession>A0ABN3Q2B7</accession>
<dbReference type="SUPFAM" id="SSF51338">
    <property type="entry name" value="Composite domain of metallo-dependent hydrolases"/>
    <property type="match status" value="2"/>
</dbReference>
<dbReference type="RefSeq" id="WP_344545288.1">
    <property type="nucleotide sequence ID" value="NZ_BAAATD010000007.1"/>
</dbReference>
<dbReference type="PANTHER" id="PTHR43135">
    <property type="entry name" value="ALPHA-D-RIBOSE 1-METHYLPHOSPHONATE 5-TRIPHOSPHATE DIPHOSPHATASE"/>
    <property type="match status" value="1"/>
</dbReference>
<dbReference type="Gene3D" id="3.20.20.140">
    <property type="entry name" value="Metal-dependent hydrolases"/>
    <property type="match status" value="1"/>
</dbReference>
<dbReference type="InterPro" id="IPR051781">
    <property type="entry name" value="Metallo-dep_Hydrolase"/>
</dbReference>
<evidence type="ECO:0000313" key="2">
    <source>
        <dbReference type="EMBL" id="GAA2612869.1"/>
    </source>
</evidence>
<dbReference type="SUPFAM" id="SSF51556">
    <property type="entry name" value="Metallo-dependent hydrolases"/>
    <property type="match status" value="1"/>
</dbReference>
<protein>
    <submittedName>
        <fullName evidence="2">Amidohydrolase family protein</fullName>
    </submittedName>
</protein>
<gene>
    <name evidence="2" type="ORF">GCM10010411_54560</name>
</gene>
<proteinExistence type="predicted"/>
<dbReference type="EMBL" id="BAAATD010000007">
    <property type="protein sequence ID" value="GAA2612869.1"/>
    <property type="molecule type" value="Genomic_DNA"/>
</dbReference>
<keyword evidence="3" id="KW-1185">Reference proteome</keyword>
<dbReference type="InterPro" id="IPR011059">
    <property type="entry name" value="Metal-dep_hydrolase_composite"/>
</dbReference>
<feature type="domain" description="Amidohydrolase-related" evidence="1">
    <location>
        <begin position="54"/>
        <end position="394"/>
    </location>
</feature>
<name>A0ABN3Q2B7_9ACTN</name>
<sequence length="401" mass="42988">MTETVIVAEHVWDGLTPEPRRHTEIVVRDGRVVACQDRADRAAQAQVLELGDVTLLPGLIDCHVHTVSGAGSSSQAALRALPALRALLDNGFTTVRDLGCFPPEPVNLELRQAVDSGLIPGPRLIVAPRIISGRGGHGDQTSDTSGCECEVGALADGSDQIIRLVREQVRLRADWIKFAATGGFATSVDDPSAIGYHEAEMRALVTTARDHGLPVACHAMGDDGVRRAALAGVTTMEHGLLASESTLQLLANRHIPLVPTQYSATVFVNKLEDDGFWADKPDNVRRQVERHAEDLRTALKRQVRSNAQLVFGTDAGTVDHADNWREFPTLVASGLSPYKALQAATSVAARVLGRDDIGCIKPGARADLVAVPGDPFLDIDVLGHVNFVMKDGIVHRHPDSA</sequence>
<comment type="caution">
    <text evidence="2">The sequence shown here is derived from an EMBL/GenBank/DDBJ whole genome shotgun (WGS) entry which is preliminary data.</text>
</comment>
<dbReference type="Proteomes" id="UP001501509">
    <property type="component" value="Unassembled WGS sequence"/>
</dbReference>
<dbReference type="InterPro" id="IPR006680">
    <property type="entry name" value="Amidohydro-rel"/>
</dbReference>
<dbReference type="Pfam" id="PF01979">
    <property type="entry name" value="Amidohydro_1"/>
    <property type="match status" value="1"/>
</dbReference>